<dbReference type="GO" id="GO:0006633">
    <property type="term" value="P:fatty acid biosynthetic process"/>
    <property type="evidence" value="ECO:0007669"/>
    <property type="project" value="UniProtKB-KW"/>
</dbReference>
<keyword evidence="10" id="KW-0443">Lipid metabolism</keyword>
<dbReference type="EMBL" id="OB660938">
    <property type="protein sequence ID" value="CAD7226802.1"/>
    <property type="molecule type" value="Genomic_DNA"/>
</dbReference>
<proteinExistence type="predicted"/>
<evidence type="ECO:0000256" key="6">
    <source>
        <dbReference type="ARBA" id="ARBA00022737"/>
    </source>
</evidence>
<dbReference type="PANTHER" id="PTHR24028">
    <property type="entry name" value="CADHERIN-87A"/>
    <property type="match status" value="1"/>
</dbReference>
<comment type="subcellular location">
    <subcellularLocation>
        <location evidence="1">Membrane</location>
        <topology evidence="1">Multi-pass membrane protein</topology>
    </subcellularLocation>
    <subcellularLocation>
        <location evidence="2">Membrane</location>
        <topology evidence="2">Single-pass membrane protein</topology>
    </subcellularLocation>
</comment>
<name>A0A7R8ZK26_9CRUS</name>
<keyword evidence="11" id="KW-0472">Membrane</keyword>
<dbReference type="InterPro" id="IPR030457">
    <property type="entry name" value="ELO_CS"/>
</dbReference>
<evidence type="ECO:0000256" key="11">
    <source>
        <dbReference type="ARBA" id="ARBA00023136"/>
    </source>
</evidence>
<evidence type="ECO:0000256" key="2">
    <source>
        <dbReference type="ARBA" id="ARBA00004167"/>
    </source>
</evidence>
<dbReference type="OrthoDB" id="6252479at2759"/>
<keyword evidence="7" id="KW-0276">Fatty acid metabolism</keyword>
<keyword evidence="3" id="KW-0444">Lipid biosynthesis</keyword>
<organism evidence="14">
    <name type="scientific">Cyprideis torosa</name>
    <dbReference type="NCBI Taxonomy" id="163714"/>
    <lineage>
        <taxon>Eukaryota</taxon>
        <taxon>Metazoa</taxon>
        <taxon>Ecdysozoa</taxon>
        <taxon>Arthropoda</taxon>
        <taxon>Crustacea</taxon>
        <taxon>Oligostraca</taxon>
        <taxon>Ostracoda</taxon>
        <taxon>Podocopa</taxon>
        <taxon>Podocopida</taxon>
        <taxon>Cytherocopina</taxon>
        <taxon>Cytheroidea</taxon>
        <taxon>Cytherideidae</taxon>
        <taxon>Cyprideis</taxon>
    </lineage>
</organism>
<dbReference type="PROSITE" id="PS01188">
    <property type="entry name" value="ELO"/>
    <property type="match status" value="1"/>
</dbReference>
<dbReference type="InterPro" id="IPR050174">
    <property type="entry name" value="Protocadherin/Cadherin-CA"/>
</dbReference>
<keyword evidence="5" id="KW-0812">Transmembrane</keyword>
<dbReference type="InterPro" id="IPR002126">
    <property type="entry name" value="Cadherin-like_dom"/>
</dbReference>
<protein>
    <submittedName>
        <fullName evidence="14">Uncharacterized protein</fullName>
    </submittedName>
</protein>
<dbReference type="PROSITE" id="PS00232">
    <property type="entry name" value="CADHERIN_1"/>
    <property type="match status" value="2"/>
</dbReference>
<keyword evidence="6" id="KW-0677">Repeat</keyword>
<evidence type="ECO:0000256" key="13">
    <source>
        <dbReference type="ARBA" id="ARBA00023180"/>
    </source>
</evidence>
<sequence>MVTYSLEPSKDVVPFVVDPQYGTVKVGPAVTFSREKTEYTIFLRAKDNPKNPSEMRTNVAVIHVAMNSANLHAPKFITAPLEFWVGAQVPIGTIVGQIKAHDEDGDAIAFDLLHKYREGVPFAIEESSGIIAVWDAVDSYDRLEYFFDAVITDGNHTVTQGATIHVVLPDQNDLVDLGPYTFDLAENLEVGTVVGKFNVKTNRMISLRFEVVGVAKERFAVDSEGVMTTLTVLDREEKSNYEFTVLVENERNRKHLEGVVQVTVNVLDRNDNAPKFGSSEYEVHIAENSPKGTTVSINPSIVVTDADELESAMFQLFLEGDGKENFSLDLDRMVLVQDVDGLDREEQDIYNLLLRAVQTSELQSVANLTVYVDDVNDNEPTLIFEPSNSTDPELRRMDENEISDSPVTVLTSYIDGNVIIDIGENFPVGEKIGRVRGLDPDSGNNGKISYRLSFEASRPARLHASSVSSDSVGPTAEMLVAKASRYFKMDHESGEIVLLKPLVPETKAAIRAGLPVETEDAGLPLETEDAGLPLETDDAGLPVETEDAGLPLVTEDADLPLETEDAGLPVMEGDYAAPIAVGRVTATDSDFDENGKILYSIENRNSSLDPLLDLSTRHPPRVRRSAEEEGVDPFLISTVEASEMESREELVEDQGLMVAVERTSESAPMDSSSAPELGDLPALGLNQLDPHAILPLHNFSKSIFRVPSVPFPVERFFDAASCYRWLRLNFSASIIFSTCYIIAIFALQAFMRTKRPMKLKVPLFLWNLGLALFSMLGTHRMLPWTIKEWATYGFHRVVCMARIDDPLVALWEFFFTTSKIVELGDTLFLVLRKRPVIFLHWYHHAATLVFVWWSVVADAAVVRTFSCMNFLVHAIMYTYFALRALSIRIPLAISMSITAMQIIQMILGLIITAFAIYYKRTIGCDFPPSAPWLAALMYGSYLVLFWRFFSETYGRSGKKAVTSERKVQ</sequence>
<dbReference type="AlphaFoldDB" id="A0A7R8ZK26"/>
<evidence type="ECO:0000256" key="5">
    <source>
        <dbReference type="ARBA" id="ARBA00022692"/>
    </source>
</evidence>
<dbReference type="Pfam" id="PF01151">
    <property type="entry name" value="ELO"/>
    <property type="match status" value="1"/>
</dbReference>
<evidence type="ECO:0000256" key="10">
    <source>
        <dbReference type="ARBA" id="ARBA00023098"/>
    </source>
</evidence>
<reference evidence="14" key="1">
    <citation type="submission" date="2020-11" db="EMBL/GenBank/DDBJ databases">
        <authorList>
            <person name="Tran Van P."/>
        </authorList>
    </citation>
    <scope>NUCLEOTIDE SEQUENCE</scope>
</reference>
<dbReference type="PRINTS" id="PR00205">
    <property type="entry name" value="CADHERIN"/>
</dbReference>
<dbReference type="InterPro" id="IPR015919">
    <property type="entry name" value="Cadherin-like_sf"/>
</dbReference>
<keyword evidence="4" id="KW-0808">Transferase</keyword>
<dbReference type="GO" id="GO:0005886">
    <property type="term" value="C:plasma membrane"/>
    <property type="evidence" value="ECO:0007669"/>
    <property type="project" value="InterPro"/>
</dbReference>
<evidence type="ECO:0000256" key="7">
    <source>
        <dbReference type="ARBA" id="ARBA00022832"/>
    </source>
</evidence>
<keyword evidence="9" id="KW-1133">Transmembrane helix</keyword>
<evidence type="ECO:0000256" key="3">
    <source>
        <dbReference type="ARBA" id="ARBA00022516"/>
    </source>
</evidence>
<accession>A0A7R8ZK26</accession>
<keyword evidence="8" id="KW-0106">Calcium</keyword>
<gene>
    <name evidence="14" type="ORF">CTOB1V02_LOCUS4717</name>
</gene>
<dbReference type="GO" id="GO:0007156">
    <property type="term" value="P:homophilic cell adhesion via plasma membrane adhesion molecules"/>
    <property type="evidence" value="ECO:0007669"/>
    <property type="project" value="InterPro"/>
</dbReference>
<evidence type="ECO:0000256" key="4">
    <source>
        <dbReference type="ARBA" id="ARBA00022679"/>
    </source>
</evidence>
<dbReference type="CDD" id="cd11304">
    <property type="entry name" value="Cadherin_repeat"/>
    <property type="match status" value="5"/>
</dbReference>
<dbReference type="Gene3D" id="2.60.40.60">
    <property type="entry name" value="Cadherins"/>
    <property type="match status" value="4"/>
</dbReference>
<evidence type="ECO:0000313" key="14">
    <source>
        <dbReference type="EMBL" id="CAD7226802.1"/>
    </source>
</evidence>
<evidence type="ECO:0000256" key="1">
    <source>
        <dbReference type="ARBA" id="ARBA00004141"/>
    </source>
</evidence>
<dbReference type="SUPFAM" id="SSF49313">
    <property type="entry name" value="Cadherin-like"/>
    <property type="match status" value="4"/>
</dbReference>
<dbReference type="PANTHER" id="PTHR24028:SF328">
    <property type="entry name" value="CADHERIN-3"/>
    <property type="match status" value="1"/>
</dbReference>
<dbReference type="PROSITE" id="PS50268">
    <property type="entry name" value="CADHERIN_2"/>
    <property type="match status" value="5"/>
</dbReference>
<dbReference type="InterPro" id="IPR002076">
    <property type="entry name" value="ELO_fam"/>
</dbReference>
<keyword evidence="13" id="KW-0325">Glycoprotein</keyword>
<evidence type="ECO:0000256" key="8">
    <source>
        <dbReference type="ARBA" id="ARBA00022837"/>
    </source>
</evidence>
<dbReference type="GO" id="GO:0009922">
    <property type="term" value="F:fatty acid elongase activity"/>
    <property type="evidence" value="ECO:0007669"/>
    <property type="project" value="InterPro"/>
</dbReference>
<keyword evidence="12" id="KW-0275">Fatty acid biosynthesis</keyword>
<dbReference type="GO" id="GO:0005509">
    <property type="term" value="F:calcium ion binding"/>
    <property type="evidence" value="ECO:0007669"/>
    <property type="project" value="UniProtKB-UniRule"/>
</dbReference>
<dbReference type="InterPro" id="IPR020894">
    <property type="entry name" value="Cadherin_CS"/>
</dbReference>
<evidence type="ECO:0000256" key="9">
    <source>
        <dbReference type="ARBA" id="ARBA00022989"/>
    </source>
</evidence>
<dbReference type="SMART" id="SM00112">
    <property type="entry name" value="CA"/>
    <property type="match status" value="4"/>
</dbReference>
<evidence type="ECO:0000256" key="12">
    <source>
        <dbReference type="ARBA" id="ARBA00023160"/>
    </source>
</evidence>
<dbReference type="Pfam" id="PF00028">
    <property type="entry name" value="Cadherin"/>
    <property type="match status" value="1"/>
</dbReference>